<dbReference type="Proteomes" id="UP000077266">
    <property type="component" value="Unassembled WGS sequence"/>
</dbReference>
<reference evidence="1 2" key="1">
    <citation type="journal article" date="2016" name="Mol. Biol. Evol.">
        <title>Comparative Genomics of Early-Diverging Mushroom-Forming Fungi Provides Insights into the Origins of Lignocellulose Decay Capabilities.</title>
        <authorList>
            <person name="Nagy L.G."/>
            <person name="Riley R."/>
            <person name="Tritt A."/>
            <person name="Adam C."/>
            <person name="Daum C."/>
            <person name="Floudas D."/>
            <person name="Sun H."/>
            <person name="Yadav J.S."/>
            <person name="Pangilinan J."/>
            <person name="Larsson K.H."/>
            <person name="Matsuura K."/>
            <person name="Barry K."/>
            <person name="Labutti K."/>
            <person name="Kuo R."/>
            <person name="Ohm R.A."/>
            <person name="Bhattacharya S.S."/>
            <person name="Shirouzu T."/>
            <person name="Yoshinaga Y."/>
            <person name="Martin F.M."/>
            <person name="Grigoriev I.V."/>
            <person name="Hibbett D.S."/>
        </authorList>
    </citation>
    <scope>NUCLEOTIDE SEQUENCE [LARGE SCALE GENOMIC DNA]</scope>
    <source>
        <strain evidence="1 2">HHB12029</strain>
    </source>
</reference>
<keyword evidence="2" id="KW-1185">Reference proteome</keyword>
<evidence type="ECO:0000313" key="1">
    <source>
        <dbReference type="EMBL" id="KZW04421.1"/>
    </source>
</evidence>
<dbReference type="EMBL" id="KV425882">
    <property type="protein sequence ID" value="KZW04421.1"/>
    <property type="molecule type" value="Genomic_DNA"/>
</dbReference>
<name>A0A165R2U6_EXIGL</name>
<sequence length="349" mass="39743">MSNVQIFVAGAALVCVAAWGIRRHFRRPANSSTDELGDKGDVAFKYPAISPVAPTEPWDTPPLPYRPFRWGKTFNHVMGIKPMHWEDWIQLDRDFQHFHDLKKKRVQERGDRVVRTLPGFEHMALETCSEIAIFMSKRYPHLVECEVDEQGRASRIKLLTSDESWDMEKADPMEVVGLLQQDDIAIMAKGTSLAATFFQHLKVHKPVERSNYAFQSDDELPWSVASFGPEDTFGATKAAGAARTISFVEGRNMYYRCERQTLRRLPRTGCIVFTIRTYLHPIAEIAAEPGVPGRLAEAIRTWPEDVIQYKSGVKHYGESLLRYLDECHEAQIKAGVFDPTAPEVSKYPF</sequence>
<evidence type="ECO:0000313" key="2">
    <source>
        <dbReference type="Proteomes" id="UP000077266"/>
    </source>
</evidence>
<dbReference type="AlphaFoldDB" id="A0A165R2U6"/>
<dbReference type="InterPro" id="IPR021848">
    <property type="entry name" value="HODM_asu-like"/>
</dbReference>
<dbReference type="InParanoid" id="A0A165R2U6"/>
<accession>A0A165R2U6</accession>
<gene>
    <name evidence="1" type="ORF">EXIGLDRAFT_758710</name>
</gene>
<proteinExistence type="predicted"/>
<organism evidence="1 2">
    <name type="scientific">Exidia glandulosa HHB12029</name>
    <dbReference type="NCBI Taxonomy" id="1314781"/>
    <lineage>
        <taxon>Eukaryota</taxon>
        <taxon>Fungi</taxon>
        <taxon>Dikarya</taxon>
        <taxon>Basidiomycota</taxon>
        <taxon>Agaricomycotina</taxon>
        <taxon>Agaricomycetes</taxon>
        <taxon>Auriculariales</taxon>
        <taxon>Exidiaceae</taxon>
        <taxon>Exidia</taxon>
    </lineage>
</organism>
<dbReference type="OrthoDB" id="497541at2759"/>
<dbReference type="Pfam" id="PF11927">
    <property type="entry name" value="HODM_asu-like"/>
    <property type="match status" value="2"/>
</dbReference>
<dbReference type="STRING" id="1314781.A0A165R2U6"/>
<protein>
    <submittedName>
        <fullName evidence="1">Uncharacterized protein</fullName>
    </submittedName>
</protein>